<reference evidence="3" key="1">
    <citation type="journal article" date="2013" name="Proc. Natl. Acad. Sci. U.S.A.">
        <title>Genome structure and metabolic features in the red seaweed Chondrus crispus shed light on evolution of the Archaeplastida.</title>
        <authorList>
            <person name="Collen J."/>
            <person name="Porcel B."/>
            <person name="Carre W."/>
            <person name="Ball S.G."/>
            <person name="Chaparro C."/>
            <person name="Tonon T."/>
            <person name="Barbeyron T."/>
            <person name="Michel G."/>
            <person name="Noel B."/>
            <person name="Valentin K."/>
            <person name="Elias M."/>
            <person name="Artiguenave F."/>
            <person name="Arun A."/>
            <person name="Aury J.M."/>
            <person name="Barbosa-Neto J.F."/>
            <person name="Bothwell J.H."/>
            <person name="Bouget F.Y."/>
            <person name="Brillet L."/>
            <person name="Cabello-Hurtado F."/>
            <person name="Capella-Gutierrez S."/>
            <person name="Charrier B."/>
            <person name="Cladiere L."/>
            <person name="Cock J.M."/>
            <person name="Coelho S.M."/>
            <person name="Colleoni C."/>
            <person name="Czjzek M."/>
            <person name="Da Silva C."/>
            <person name="Delage L."/>
            <person name="Denoeud F."/>
            <person name="Deschamps P."/>
            <person name="Dittami S.M."/>
            <person name="Gabaldon T."/>
            <person name="Gachon C.M."/>
            <person name="Groisillier A."/>
            <person name="Herve C."/>
            <person name="Jabbari K."/>
            <person name="Katinka M."/>
            <person name="Kloareg B."/>
            <person name="Kowalczyk N."/>
            <person name="Labadie K."/>
            <person name="Leblanc C."/>
            <person name="Lopez P.J."/>
            <person name="McLachlan D.H."/>
            <person name="Meslet-Cladiere L."/>
            <person name="Moustafa A."/>
            <person name="Nehr Z."/>
            <person name="Nyvall Collen P."/>
            <person name="Panaud O."/>
            <person name="Partensky F."/>
            <person name="Poulain J."/>
            <person name="Rensing S.A."/>
            <person name="Rousvoal S."/>
            <person name="Samson G."/>
            <person name="Symeonidi A."/>
            <person name="Weissenbach J."/>
            <person name="Zambounis A."/>
            <person name="Wincker P."/>
            <person name="Boyen C."/>
        </authorList>
    </citation>
    <scope>NUCLEOTIDE SEQUENCE [LARGE SCALE GENOMIC DNA]</scope>
    <source>
        <strain evidence="3">cv. Stackhouse</strain>
    </source>
</reference>
<dbReference type="RefSeq" id="XP_005712463.1">
    <property type="nucleotide sequence ID" value="XM_005712406.1"/>
</dbReference>
<dbReference type="Proteomes" id="UP000012073">
    <property type="component" value="Unassembled WGS sequence"/>
</dbReference>
<dbReference type="AlphaFoldDB" id="R7Q269"/>
<evidence type="ECO:0000256" key="1">
    <source>
        <dbReference type="SAM" id="MobiDB-lite"/>
    </source>
</evidence>
<dbReference type="EMBL" id="HG001539">
    <property type="protein sequence ID" value="CDF32692.1"/>
    <property type="molecule type" value="Genomic_DNA"/>
</dbReference>
<proteinExistence type="predicted"/>
<sequence length="158" mass="17137">MNITIPGYAPRNASVAAQRTPFRTRSPKTPDFPLLARTTDKCEACLANCSYRLLSIAKAIPFAIIPIAQKSDGRRETGPGPHVKQTFSPRRTTSKATSKRAQVQIQDPAGAQPEVSSIIKSSSTKTIRLLLLPMKPAISIFAGSNMRSVPTTSLYSPR</sequence>
<evidence type="ECO:0000313" key="3">
    <source>
        <dbReference type="Proteomes" id="UP000012073"/>
    </source>
</evidence>
<dbReference type="KEGG" id="ccp:CHC_T00001565001"/>
<name>R7Q269_CHOCR</name>
<gene>
    <name evidence="2" type="ORF">CHC_T00001565001</name>
</gene>
<dbReference type="GeneID" id="17320180"/>
<accession>R7Q269</accession>
<protein>
    <submittedName>
        <fullName evidence="2">Uncharacterized protein</fullName>
    </submittedName>
</protein>
<keyword evidence="3" id="KW-1185">Reference proteome</keyword>
<feature type="region of interest" description="Disordered" evidence="1">
    <location>
        <begin position="70"/>
        <end position="109"/>
    </location>
</feature>
<evidence type="ECO:0000313" key="2">
    <source>
        <dbReference type="EMBL" id="CDF32692.1"/>
    </source>
</evidence>
<dbReference type="Gramene" id="CDF32692">
    <property type="protein sequence ID" value="CDF32692"/>
    <property type="gene ID" value="CHC_T00001565001"/>
</dbReference>
<organism evidence="2 3">
    <name type="scientific">Chondrus crispus</name>
    <name type="common">Carrageen Irish moss</name>
    <name type="synonym">Polymorpha crispa</name>
    <dbReference type="NCBI Taxonomy" id="2769"/>
    <lineage>
        <taxon>Eukaryota</taxon>
        <taxon>Rhodophyta</taxon>
        <taxon>Florideophyceae</taxon>
        <taxon>Rhodymeniophycidae</taxon>
        <taxon>Gigartinales</taxon>
        <taxon>Gigartinaceae</taxon>
        <taxon>Chondrus</taxon>
    </lineage>
</organism>
<feature type="compositionally biased region" description="Polar residues" evidence="1">
    <location>
        <begin position="85"/>
        <end position="105"/>
    </location>
</feature>